<dbReference type="InterPro" id="IPR007568">
    <property type="entry name" value="RTA1"/>
</dbReference>
<sequence length="273" mass="30411">MASPPPMNMIATSVYGYQLSLGVGITGVILFTLSTCVHTYQMCVTRMWWLVVLILGGIMGYVARIYSWYDDTSLDAFLTQTVTLMIAPSFFSAALYIAFGRIISILGRQYSLLPPFWYTVIFVIADIISLTVQAVGGGQAAVAARTNADTSNGTHIMVAGICFQMLSMSIYVLLVIIYMIRLLKSKVELTRDMKNFLGGMSFVTLMIFIRCIYRTIELLEGWSGYIITHEVYFACLDGLPMIIAVVAFNVFHPDRYIKNASQVNEVNTATELK</sequence>
<feature type="transmembrane region" description="Helical" evidence="5">
    <location>
        <begin position="195"/>
        <end position="216"/>
    </location>
</feature>
<dbReference type="Pfam" id="PF04479">
    <property type="entry name" value="RTA1"/>
    <property type="match status" value="1"/>
</dbReference>
<evidence type="ECO:0000256" key="3">
    <source>
        <dbReference type="ARBA" id="ARBA00022989"/>
    </source>
</evidence>
<evidence type="ECO:0000256" key="2">
    <source>
        <dbReference type="ARBA" id="ARBA00022692"/>
    </source>
</evidence>
<gene>
    <name evidence="7" type="ORF">EDS130_LOCUS36186</name>
    <name evidence="6" type="ORF">XAT740_LOCUS29057</name>
</gene>
<evidence type="ECO:0000313" key="6">
    <source>
        <dbReference type="EMBL" id="CAF1304815.1"/>
    </source>
</evidence>
<proteinExistence type="predicted"/>
<dbReference type="OrthoDB" id="1844152at2759"/>
<evidence type="ECO:0000313" key="7">
    <source>
        <dbReference type="EMBL" id="CAF1403551.1"/>
    </source>
</evidence>
<dbReference type="Proteomes" id="UP000663852">
    <property type="component" value="Unassembled WGS sequence"/>
</dbReference>
<dbReference type="GO" id="GO:0005886">
    <property type="term" value="C:plasma membrane"/>
    <property type="evidence" value="ECO:0007669"/>
    <property type="project" value="TreeGrafter"/>
</dbReference>
<keyword evidence="4 5" id="KW-0472">Membrane</keyword>
<comment type="caution">
    <text evidence="7">The sequence shown here is derived from an EMBL/GenBank/DDBJ whole genome shotgun (WGS) entry which is preliminary data.</text>
</comment>
<evidence type="ECO:0000313" key="8">
    <source>
        <dbReference type="Proteomes" id="UP000663828"/>
    </source>
</evidence>
<keyword evidence="8" id="KW-1185">Reference proteome</keyword>
<feature type="transmembrane region" description="Helical" evidence="5">
    <location>
        <begin position="231"/>
        <end position="251"/>
    </location>
</feature>
<keyword evidence="3 5" id="KW-1133">Transmembrane helix</keyword>
<comment type="subcellular location">
    <subcellularLocation>
        <location evidence="1">Membrane</location>
        <topology evidence="1">Multi-pass membrane protein</topology>
    </subcellularLocation>
</comment>
<feature type="transmembrane region" description="Helical" evidence="5">
    <location>
        <begin position="116"/>
        <end position="136"/>
    </location>
</feature>
<feature type="transmembrane region" description="Helical" evidence="5">
    <location>
        <begin position="15"/>
        <end position="36"/>
    </location>
</feature>
<name>A0A815L6F5_ADIRI</name>
<protein>
    <recommendedName>
        <fullName evidence="10">RTA1-like protein</fullName>
    </recommendedName>
</protein>
<reference evidence="7" key="1">
    <citation type="submission" date="2021-02" db="EMBL/GenBank/DDBJ databases">
        <authorList>
            <person name="Nowell W R."/>
        </authorList>
    </citation>
    <scope>NUCLEOTIDE SEQUENCE</scope>
</reference>
<keyword evidence="2 5" id="KW-0812">Transmembrane</keyword>
<evidence type="ECO:0000256" key="5">
    <source>
        <dbReference type="SAM" id="Phobius"/>
    </source>
</evidence>
<dbReference type="EMBL" id="CAJNOR010002514">
    <property type="protein sequence ID" value="CAF1304815.1"/>
    <property type="molecule type" value="Genomic_DNA"/>
</dbReference>
<feature type="transmembrane region" description="Helical" evidence="5">
    <location>
        <begin position="48"/>
        <end position="69"/>
    </location>
</feature>
<evidence type="ECO:0008006" key="10">
    <source>
        <dbReference type="Google" id="ProtNLM"/>
    </source>
</evidence>
<feature type="transmembrane region" description="Helical" evidence="5">
    <location>
        <begin position="81"/>
        <end position="104"/>
    </location>
</feature>
<dbReference type="AlphaFoldDB" id="A0A815L6F5"/>
<dbReference type="Proteomes" id="UP000663828">
    <property type="component" value="Unassembled WGS sequence"/>
</dbReference>
<dbReference type="EMBL" id="CAJNOJ010000331">
    <property type="protein sequence ID" value="CAF1403551.1"/>
    <property type="molecule type" value="Genomic_DNA"/>
</dbReference>
<organism evidence="7 9">
    <name type="scientific">Adineta ricciae</name>
    <name type="common">Rotifer</name>
    <dbReference type="NCBI Taxonomy" id="249248"/>
    <lineage>
        <taxon>Eukaryota</taxon>
        <taxon>Metazoa</taxon>
        <taxon>Spiralia</taxon>
        <taxon>Gnathifera</taxon>
        <taxon>Rotifera</taxon>
        <taxon>Eurotatoria</taxon>
        <taxon>Bdelloidea</taxon>
        <taxon>Adinetida</taxon>
        <taxon>Adinetidae</taxon>
        <taxon>Adineta</taxon>
    </lineage>
</organism>
<evidence type="ECO:0000256" key="4">
    <source>
        <dbReference type="ARBA" id="ARBA00023136"/>
    </source>
</evidence>
<evidence type="ECO:0000256" key="1">
    <source>
        <dbReference type="ARBA" id="ARBA00004141"/>
    </source>
</evidence>
<dbReference type="PANTHER" id="PTHR31465:SF9">
    <property type="entry name" value="SPHINGOID LONG-CHAIN BASE TRANSPORTER RSB1"/>
    <property type="match status" value="1"/>
</dbReference>
<evidence type="ECO:0000313" key="9">
    <source>
        <dbReference type="Proteomes" id="UP000663852"/>
    </source>
</evidence>
<dbReference type="PANTHER" id="PTHR31465">
    <property type="entry name" value="PROTEIN RTA1-RELATED"/>
    <property type="match status" value="1"/>
</dbReference>
<accession>A0A815L6F5</accession>
<feature type="transmembrane region" description="Helical" evidence="5">
    <location>
        <begin position="156"/>
        <end position="183"/>
    </location>
</feature>